<sequence length="230" mass="24011">MVLTSDPSTQPGVRLFLDSADRGAWERWLPSGMFFGITTNPTILDAAGLACRLPVIADLARDAFALGIEELQVQTWGTDTLPLVRNGLALAALSPRIVVKVPVTFEGVRAVAALHREGVRTTLTAVYAPHQALTAAAAGADYVAPYFGRMGDLGHDALAAIVAMRDILAASGRATRLLVASIRSADDLARLAAAGLDTFTFGTKVAEGMFSDENTANAAATFEATAARGA</sequence>
<gene>
    <name evidence="2" type="ORF">FE263_07840</name>
</gene>
<dbReference type="RefSeq" id="WP_138325387.1">
    <property type="nucleotide sequence ID" value="NZ_VCDI01000002.1"/>
</dbReference>
<evidence type="ECO:0000256" key="1">
    <source>
        <dbReference type="ARBA" id="ARBA00023270"/>
    </source>
</evidence>
<dbReference type="OrthoDB" id="9807051at2"/>
<dbReference type="AlphaFoldDB" id="A0A5R9J9T0"/>
<dbReference type="InterPro" id="IPR013785">
    <property type="entry name" value="Aldolase_TIM"/>
</dbReference>
<reference evidence="2 3" key="1">
    <citation type="submission" date="2019-05" db="EMBL/GenBank/DDBJ databases">
        <authorList>
            <person name="Pankratov T."/>
            <person name="Grouzdev D."/>
        </authorList>
    </citation>
    <scope>NUCLEOTIDE SEQUENCE [LARGE SCALE GENOMIC DNA]</scope>
    <source>
        <strain evidence="2 3">KEBCLARHB70R</strain>
    </source>
</reference>
<dbReference type="Pfam" id="PF00923">
    <property type="entry name" value="TAL_FSA"/>
    <property type="match status" value="1"/>
</dbReference>
<dbReference type="EMBL" id="VCDI01000002">
    <property type="protein sequence ID" value="TLU73307.1"/>
    <property type="molecule type" value="Genomic_DNA"/>
</dbReference>
<dbReference type="PANTHER" id="PTHR10683">
    <property type="entry name" value="TRANSALDOLASE"/>
    <property type="match status" value="1"/>
</dbReference>
<dbReference type="InterPro" id="IPR001585">
    <property type="entry name" value="TAL/FSA"/>
</dbReference>
<dbReference type="SUPFAM" id="SSF51569">
    <property type="entry name" value="Aldolase"/>
    <property type="match status" value="1"/>
</dbReference>
<name>A0A5R9J9T0_9PROT</name>
<dbReference type="Proteomes" id="UP000305654">
    <property type="component" value="Unassembled WGS sequence"/>
</dbReference>
<dbReference type="PANTHER" id="PTHR10683:SF40">
    <property type="entry name" value="FRUCTOSE-6-PHOSPHATE ALDOLASE 1-RELATED"/>
    <property type="match status" value="1"/>
</dbReference>
<dbReference type="PROSITE" id="PS01054">
    <property type="entry name" value="TRANSALDOLASE_1"/>
    <property type="match status" value="1"/>
</dbReference>
<dbReference type="GO" id="GO:0005975">
    <property type="term" value="P:carbohydrate metabolic process"/>
    <property type="evidence" value="ECO:0007669"/>
    <property type="project" value="InterPro"/>
</dbReference>
<dbReference type="InterPro" id="IPR018225">
    <property type="entry name" value="Transaldolase_AS"/>
</dbReference>
<dbReference type="Gene3D" id="3.20.20.70">
    <property type="entry name" value="Aldolase class I"/>
    <property type="match status" value="1"/>
</dbReference>
<keyword evidence="1" id="KW-0704">Schiff base</keyword>
<proteinExistence type="predicted"/>
<accession>A0A5R9J9T0</accession>
<evidence type="ECO:0000313" key="2">
    <source>
        <dbReference type="EMBL" id="TLU73307.1"/>
    </source>
</evidence>
<organism evidence="2 3">
    <name type="scientific">Lichenicoccus roseus</name>
    <dbReference type="NCBI Taxonomy" id="2683649"/>
    <lineage>
        <taxon>Bacteria</taxon>
        <taxon>Pseudomonadati</taxon>
        <taxon>Pseudomonadota</taxon>
        <taxon>Alphaproteobacteria</taxon>
        <taxon>Acetobacterales</taxon>
        <taxon>Acetobacteraceae</taxon>
        <taxon>Lichenicoccus</taxon>
    </lineage>
</organism>
<protein>
    <submittedName>
        <fullName evidence="2">Transaldolase</fullName>
    </submittedName>
</protein>
<evidence type="ECO:0000313" key="3">
    <source>
        <dbReference type="Proteomes" id="UP000305654"/>
    </source>
</evidence>
<comment type="caution">
    <text evidence="2">The sequence shown here is derived from an EMBL/GenBank/DDBJ whole genome shotgun (WGS) entry which is preliminary data.</text>
</comment>
<keyword evidence="3" id="KW-1185">Reference proteome</keyword>